<protein>
    <submittedName>
        <fullName evidence="1">Uncharacterized protein</fullName>
    </submittedName>
</protein>
<evidence type="ECO:0000313" key="2">
    <source>
        <dbReference type="Proteomes" id="UP000224634"/>
    </source>
</evidence>
<dbReference type="Proteomes" id="UP000224634">
    <property type="component" value="Unassembled WGS sequence"/>
</dbReference>
<gene>
    <name evidence="1" type="ORF">AJ80_09872</name>
</gene>
<name>A0A2B7WHQ1_POLH7</name>
<comment type="caution">
    <text evidence="1">The sequence shown here is derived from an EMBL/GenBank/DDBJ whole genome shotgun (WGS) entry which is preliminary data.</text>
</comment>
<dbReference type="OrthoDB" id="4494726at2759"/>
<reference evidence="1 2" key="1">
    <citation type="submission" date="2017-10" db="EMBL/GenBank/DDBJ databases">
        <title>Comparative genomics in systemic dimorphic fungi from Ajellomycetaceae.</title>
        <authorList>
            <person name="Munoz J.F."/>
            <person name="Mcewen J.G."/>
            <person name="Clay O.K."/>
            <person name="Cuomo C.A."/>
        </authorList>
    </citation>
    <scope>NUCLEOTIDE SEQUENCE [LARGE SCALE GENOMIC DNA]</scope>
    <source>
        <strain evidence="1 2">UAMH7299</strain>
    </source>
</reference>
<sequence>MSQTPAHVQDSNVPEELLEIPNQENEHETIEIFEEEESHHKELTPLTQALTNPITSCKFEYTEDLIEYPKTHEFGYTYVVHTGTLAAEEVKMLMHDIQYSKAQCHPPKQIYCSFLQTPIRGMIELVETDIRKQNALSLACSIKLQFEKGLSCHQFMPTCKPKFGRHTNPDVTGHHAPYIACINSTPQDYAGHFFQSPQGITQLDILFLERIYEEEMLQPLEKCGIIDQMKSTRKYCGFDHPNGPGKMMKLASGFLKSPALHEFYQTYQAQSLPEIHQSFSNMDRFHAILYKQQLVAYPASQDYNGVQFEMH</sequence>
<accession>A0A2B7WHQ1</accession>
<dbReference type="EMBL" id="PDNA01000380">
    <property type="protein sequence ID" value="PGG96109.1"/>
    <property type="molecule type" value="Genomic_DNA"/>
</dbReference>
<evidence type="ECO:0000313" key="1">
    <source>
        <dbReference type="EMBL" id="PGG96109.1"/>
    </source>
</evidence>
<keyword evidence="2" id="KW-1185">Reference proteome</keyword>
<proteinExistence type="predicted"/>
<organism evidence="1 2">
    <name type="scientific">Polytolypa hystricis (strain UAMH7299)</name>
    <dbReference type="NCBI Taxonomy" id="1447883"/>
    <lineage>
        <taxon>Eukaryota</taxon>
        <taxon>Fungi</taxon>
        <taxon>Dikarya</taxon>
        <taxon>Ascomycota</taxon>
        <taxon>Pezizomycotina</taxon>
        <taxon>Eurotiomycetes</taxon>
        <taxon>Eurotiomycetidae</taxon>
        <taxon>Onygenales</taxon>
        <taxon>Onygenales incertae sedis</taxon>
        <taxon>Polytolypa</taxon>
    </lineage>
</organism>
<dbReference type="AlphaFoldDB" id="A0A2B7WHQ1"/>